<sequence length="705" mass="81121">MNNRTDSVLGESSLSFWINLEPTQFRGQFCEPVTRQLVFGGGPSSDQAHQWVVAFTENMINGVVTVDIDVWRIEAEAPQPPQQELSKLQQQQPQLWDEEEQQQHKRSSRPKYKTIAIHTPMVLLPVSTMSIANGATEESPIHSKFLLFTLYFFNIGLDASSIEYRHRFIIEIVLSEEHSSYQIPNPLASNRILDSLMYNVVATAAPSQVSADIWFEFPSTEESSPNTLSARGHYTPIFGAHSRVLSKHRYFKNWIDRERRNQEAQRRRQLDEERRIYQQQQAMKVGAGQIQLWPIYPEQQLQMTMTETSPRIQSVLQQTDTEQQYLPQQSLPALRIPVTDIPFGAFQVLLQFLYTGQICLTDEQVRKVEDYWNMNPEDRYRLEDEDGMPKECGPGEDAKSTRGFPEAAPIQLPNPTKDPKDPLQPQVSITDALNSWLDSDEAKSRTRVENGVEGESKGEDDRDDENKGDRVGGRHRARQSCSWEMLLTISKRLELSSLEEMAKKALQYRLQMKTLQITISPHVMTKVAHNGFGDAKLDLQLAQGEQVLWSFLQLYHSSLRIQGEVMAIEDTVENVEQNVEKIRREQRRGWRIGPLERGQDEIEMEPSERDQEQERGRPRGTREFRRQGHREEQFFHHNAWDGTWTGTTGSGEDGDESSGVAKVYPEVSRSLFDNPECEKAIAELCRELRSTFLRMRDIKSSDDGH</sequence>
<dbReference type="Proteomes" id="UP000726737">
    <property type="component" value="Unassembled WGS sequence"/>
</dbReference>
<reference evidence="3" key="1">
    <citation type="journal article" date="2020" name="Fungal Divers.">
        <title>Resolving the Mortierellaceae phylogeny through synthesis of multi-gene phylogenetics and phylogenomics.</title>
        <authorList>
            <person name="Vandepol N."/>
            <person name="Liber J."/>
            <person name="Desiro A."/>
            <person name="Na H."/>
            <person name="Kennedy M."/>
            <person name="Barry K."/>
            <person name="Grigoriev I.V."/>
            <person name="Miller A.N."/>
            <person name="O'Donnell K."/>
            <person name="Stajich J.E."/>
            <person name="Bonito G."/>
        </authorList>
    </citation>
    <scope>NUCLEOTIDE SEQUENCE</scope>
    <source>
        <strain evidence="3">KOD948</strain>
    </source>
</reference>
<protein>
    <recommendedName>
        <fullName evidence="2">BTB domain-containing protein</fullName>
    </recommendedName>
</protein>
<feature type="compositionally biased region" description="Basic and acidic residues" evidence="1">
    <location>
        <begin position="606"/>
        <end position="639"/>
    </location>
</feature>
<accession>A0A9P6Q9J2</accession>
<dbReference type="PROSITE" id="PS50097">
    <property type="entry name" value="BTB"/>
    <property type="match status" value="1"/>
</dbReference>
<proteinExistence type="predicted"/>
<evidence type="ECO:0000313" key="4">
    <source>
        <dbReference type="Proteomes" id="UP000726737"/>
    </source>
</evidence>
<comment type="caution">
    <text evidence="3">The sequence shown here is derived from an EMBL/GenBank/DDBJ whole genome shotgun (WGS) entry which is preliminary data.</text>
</comment>
<dbReference type="InterPro" id="IPR011333">
    <property type="entry name" value="SKP1/BTB/POZ_sf"/>
</dbReference>
<evidence type="ECO:0000259" key="2">
    <source>
        <dbReference type="PROSITE" id="PS50097"/>
    </source>
</evidence>
<dbReference type="InterPro" id="IPR000210">
    <property type="entry name" value="BTB/POZ_dom"/>
</dbReference>
<feature type="region of interest" description="Disordered" evidence="1">
    <location>
        <begin position="379"/>
        <end position="426"/>
    </location>
</feature>
<keyword evidence="4" id="KW-1185">Reference proteome</keyword>
<feature type="compositionally biased region" description="Basic and acidic residues" evidence="1">
    <location>
        <begin position="440"/>
        <end position="472"/>
    </location>
</feature>
<feature type="domain" description="BTB" evidence="2">
    <location>
        <begin position="302"/>
        <end position="362"/>
    </location>
</feature>
<dbReference type="EMBL" id="JAAAJA010000141">
    <property type="protein sequence ID" value="KAG0260900.1"/>
    <property type="molecule type" value="Genomic_DNA"/>
</dbReference>
<feature type="region of interest" description="Disordered" evidence="1">
    <location>
        <begin position="79"/>
        <end position="110"/>
    </location>
</feature>
<name>A0A9P6Q9J2_9FUNG</name>
<dbReference type="Gene3D" id="3.30.710.10">
    <property type="entry name" value="Potassium Channel Kv1.1, Chain A"/>
    <property type="match status" value="1"/>
</dbReference>
<evidence type="ECO:0000313" key="3">
    <source>
        <dbReference type="EMBL" id="KAG0260900.1"/>
    </source>
</evidence>
<dbReference type="CDD" id="cd18186">
    <property type="entry name" value="BTB_POZ_ZBTB_KLHL-like"/>
    <property type="match status" value="1"/>
</dbReference>
<organism evidence="3 4">
    <name type="scientific">Mortierella polycephala</name>
    <dbReference type="NCBI Taxonomy" id="41804"/>
    <lineage>
        <taxon>Eukaryota</taxon>
        <taxon>Fungi</taxon>
        <taxon>Fungi incertae sedis</taxon>
        <taxon>Mucoromycota</taxon>
        <taxon>Mortierellomycotina</taxon>
        <taxon>Mortierellomycetes</taxon>
        <taxon>Mortierellales</taxon>
        <taxon>Mortierellaceae</taxon>
        <taxon>Mortierella</taxon>
    </lineage>
</organism>
<dbReference type="AlphaFoldDB" id="A0A9P6Q9J2"/>
<feature type="compositionally biased region" description="Low complexity" evidence="1">
    <location>
        <begin position="82"/>
        <end position="95"/>
    </location>
</feature>
<feature type="region of interest" description="Disordered" evidence="1">
    <location>
        <begin position="594"/>
        <end position="659"/>
    </location>
</feature>
<dbReference type="OrthoDB" id="2449388at2759"/>
<evidence type="ECO:0000256" key="1">
    <source>
        <dbReference type="SAM" id="MobiDB-lite"/>
    </source>
</evidence>
<gene>
    <name evidence="3" type="ORF">BG011_001554</name>
</gene>
<feature type="region of interest" description="Disordered" evidence="1">
    <location>
        <begin position="440"/>
        <end position="475"/>
    </location>
</feature>